<proteinExistence type="predicted"/>
<name>A0A4Y8UJD9_9GAMM</name>
<evidence type="ECO:0000313" key="3">
    <source>
        <dbReference type="Proteomes" id="UP000298133"/>
    </source>
</evidence>
<evidence type="ECO:0000256" key="1">
    <source>
        <dbReference type="SAM" id="Phobius"/>
    </source>
</evidence>
<sequence>MFSFHGVSDLAQLIGMAVAPVFLLAGIAGFLNVMSARLGRIIDRARIVEVRVSRVSGEQRTISEREMVSLWRRVDIIHLSIALCAGAGLLVCALIAALFIAALWQLSADGLIVGLFVLALVLLIFSLLCLLNEIRLATRSLRAGFEYAEERSN</sequence>
<gene>
    <name evidence="2" type="ORF">E3W66_00370</name>
</gene>
<evidence type="ECO:0000313" key="2">
    <source>
        <dbReference type="EMBL" id="TFH68452.1"/>
    </source>
</evidence>
<keyword evidence="1" id="KW-0812">Transmembrane</keyword>
<keyword evidence="3" id="KW-1185">Reference proteome</keyword>
<keyword evidence="1" id="KW-1133">Transmembrane helix</keyword>
<feature type="transmembrane region" description="Helical" evidence="1">
    <location>
        <begin position="76"/>
        <end position="104"/>
    </location>
</feature>
<organism evidence="2 3">
    <name type="scientific">Gammaproteobacteria bacterium LSUCC0057</name>
    <dbReference type="NCBI Taxonomy" id="2559237"/>
    <lineage>
        <taxon>Bacteria</taxon>
        <taxon>Pseudomonadati</taxon>
        <taxon>Pseudomonadota</taxon>
        <taxon>Gammaproteobacteria</taxon>
        <taxon>Cellvibrionales</taxon>
        <taxon>Porticoccaceae</taxon>
        <taxon>SAR92 clade</taxon>
    </lineage>
</organism>
<keyword evidence="1" id="KW-0472">Membrane</keyword>
<comment type="caution">
    <text evidence="2">The sequence shown here is derived from an EMBL/GenBank/DDBJ whole genome shotgun (WGS) entry which is preliminary data.</text>
</comment>
<reference evidence="2 3" key="1">
    <citation type="submission" date="2019-03" db="EMBL/GenBank/DDBJ databases">
        <title>Draft genome of Gammaproteobacteria bacterium LSUCC0057, a member of the SAR92 clade.</title>
        <authorList>
            <person name="Lanclos V.C."/>
            <person name="Doiron C."/>
            <person name="Henson M.W."/>
            <person name="Thrash J.C."/>
        </authorList>
    </citation>
    <scope>NUCLEOTIDE SEQUENCE [LARGE SCALE GENOMIC DNA]</scope>
    <source>
        <strain evidence="2 3">LSUCC0057</strain>
    </source>
</reference>
<dbReference type="EMBL" id="SPIA01000001">
    <property type="protein sequence ID" value="TFH68452.1"/>
    <property type="molecule type" value="Genomic_DNA"/>
</dbReference>
<dbReference type="Proteomes" id="UP000298133">
    <property type="component" value="Unassembled WGS sequence"/>
</dbReference>
<dbReference type="Pfam" id="PF11026">
    <property type="entry name" value="DUF2721"/>
    <property type="match status" value="1"/>
</dbReference>
<accession>A0A4Y8UJD9</accession>
<feature type="transmembrane region" description="Helical" evidence="1">
    <location>
        <begin position="110"/>
        <end position="131"/>
    </location>
</feature>
<feature type="transmembrane region" description="Helical" evidence="1">
    <location>
        <begin position="12"/>
        <end position="34"/>
    </location>
</feature>
<dbReference type="InterPro" id="IPR021279">
    <property type="entry name" value="DUF2721"/>
</dbReference>
<protein>
    <submittedName>
        <fullName evidence="2">DUF2721 domain-containing protein</fullName>
    </submittedName>
</protein>
<dbReference type="OrthoDB" id="5465259at2"/>
<dbReference type="AlphaFoldDB" id="A0A4Y8UJD9"/>